<comment type="caution">
    <text evidence="2">The sequence shown here is derived from an EMBL/GenBank/DDBJ whole genome shotgun (WGS) entry which is preliminary data.</text>
</comment>
<keyword evidence="3" id="KW-1185">Reference proteome</keyword>
<accession>A0ABS6A9M7</accession>
<dbReference type="CDD" id="cd04301">
    <property type="entry name" value="NAT_SF"/>
    <property type="match status" value="1"/>
</dbReference>
<evidence type="ECO:0000313" key="2">
    <source>
        <dbReference type="EMBL" id="MBU2873953.1"/>
    </source>
</evidence>
<dbReference type="PROSITE" id="PS51186">
    <property type="entry name" value="GNAT"/>
    <property type="match status" value="1"/>
</dbReference>
<evidence type="ECO:0000259" key="1">
    <source>
        <dbReference type="PROSITE" id="PS51186"/>
    </source>
</evidence>
<reference evidence="2 3" key="1">
    <citation type="submission" date="2021-05" db="EMBL/GenBank/DDBJ databases">
        <title>Draft genomes of bacteria isolated from model marine particles.</title>
        <authorList>
            <person name="Datta M.S."/>
            <person name="Schwartzman J.A."/>
            <person name="Enke T.N."/>
            <person name="Saavedra J."/>
            <person name="Cermak N."/>
            <person name="Cordero O.X."/>
        </authorList>
    </citation>
    <scope>NUCLEOTIDE SEQUENCE [LARGE SCALE GENOMIC DNA]</scope>
    <source>
        <strain evidence="2 3">D2M19</strain>
    </source>
</reference>
<feature type="domain" description="N-acetyltransferase" evidence="1">
    <location>
        <begin position="3"/>
        <end position="146"/>
    </location>
</feature>
<dbReference type="RefSeq" id="WP_216007827.1">
    <property type="nucleotide sequence ID" value="NZ_JAHKPV010000008.1"/>
</dbReference>
<dbReference type="EMBL" id="JAHKPV010000008">
    <property type="protein sequence ID" value="MBU2873953.1"/>
    <property type="molecule type" value="Genomic_DNA"/>
</dbReference>
<gene>
    <name evidence="2" type="ORF">KO508_08005</name>
</gene>
<sequence>MNYTLRNVLPDEIEWLYELNKKSFLDVVVRQFGKWDEVLQRQLFFSKWEQPRPAQIIETPSGRVGVVILEQLEDCDWLDEIQICPNYQSQGLGTTLLRDLHANARSRGVPLRLQVLHANQDAKRLYARMGFLESERLANHFLMEIS</sequence>
<dbReference type="Pfam" id="PF00583">
    <property type="entry name" value="Acetyltransf_1"/>
    <property type="match status" value="1"/>
</dbReference>
<protein>
    <submittedName>
        <fullName evidence="2">GNAT family N-acetyltransferase</fullName>
    </submittedName>
</protein>
<organism evidence="2 3">
    <name type="scientific">Marinobacter salexigens</name>
    <dbReference type="NCBI Taxonomy" id="1925763"/>
    <lineage>
        <taxon>Bacteria</taxon>
        <taxon>Pseudomonadati</taxon>
        <taxon>Pseudomonadota</taxon>
        <taxon>Gammaproteobacteria</taxon>
        <taxon>Pseudomonadales</taxon>
        <taxon>Marinobacteraceae</taxon>
        <taxon>Marinobacter</taxon>
    </lineage>
</organism>
<evidence type="ECO:0000313" key="3">
    <source>
        <dbReference type="Proteomes" id="UP000753376"/>
    </source>
</evidence>
<proteinExistence type="predicted"/>
<name>A0ABS6A9M7_9GAMM</name>
<dbReference type="Proteomes" id="UP000753376">
    <property type="component" value="Unassembled WGS sequence"/>
</dbReference>
<dbReference type="InterPro" id="IPR000182">
    <property type="entry name" value="GNAT_dom"/>
</dbReference>